<sequence>MTILQIAKKQLPLVQLKPDDFHPHQDQQGCQGGIGDAKNVAVTVDKEVLERESRIYGRSENWTLSKYEEAINRCALACCEEDVSLLKDRKKLFELAREKADSGGYSYKKQRSRSKVFGDEKMAKEGAKRQKLLFDQRQRRTEELVEDMTSATDTIKLLELQRSKFVTGEKYLQAAEVVSQITEWRGKQRKLQGELSKLQKADARSMKYHKGKSAKGRAELKTMERFIISKSKGPSDVSTYMSMCLGHAVQPSPPAARPMSMMLSCKKVHQVSVAVQVKMLPVQVGHFQPNPPAVRSMFMTLSCKKVHQVSVGVQAVHHVVPSVPRQLLTIRVLHTAQARMDKVMIHFFPKPHGPYRISVGHKENAVLRYSKYLPCTLSNVARTKDGIYYSLITDLTLKEFIVAREDHCERNHLVSCKECTNLTDAAKQIDDSGIVPLRSLFASHFLSPGAKYKSDKAIRRILQLPVAIFPLELQKGQKKLFVTELNTAVNYEKLGEFLRTVSVSTDCNTQFPIITRETLKIVCDLASSEKDKRLIKYALSCGGNMSREAAKKKYGISDLTFRD</sequence>
<gene>
    <name evidence="2" type="ORF">PMEA_00028411</name>
</gene>
<evidence type="ECO:0000259" key="1">
    <source>
        <dbReference type="Pfam" id="PF04905"/>
    </source>
</evidence>
<proteinExistence type="predicted"/>
<organism evidence="2 3">
    <name type="scientific">Pocillopora meandrina</name>
    <dbReference type="NCBI Taxonomy" id="46732"/>
    <lineage>
        <taxon>Eukaryota</taxon>
        <taxon>Metazoa</taxon>
        <taxon>Cnidaria</taxon>
        <taxon>Anthozoa</taxon>
        <taxon>Hexacorallia</taxon>
        <taxon>Scleractinia</taxon>
        <taxon>Astrocoeniina</taxon>
        <taxon>Pocilloporidae</taxon>
        <taxon>Pocillopora</taxon>
    </lineage>
</organism>
<dbReference type="GO" id="GO:0045892">
    <property type="term" value="P:negative regulation of DNA-templated transcription"/>
    <property type="evidence" value="ECO:0007669"/>
    <property type="project" value="InterPro"/>
</dbReference>
<evidence type="ECO:0000313" key="3">
    <source>
        <dbReference type="Proteomes" id="UP001159428"/>
    </source>
</evidence>
<dbReference type="AlphaFoldDB" id="A0AAU9VW52"/>
<dbReference type="Gene3D" id="1.20.120.2010">
    <property type="entry name" value="NAB conserved domain 2"/>
    <property type="match status" value="1"/>
</dbReference>
<reference evidence="2 3" key="1">
    <citation type="submission" date="2022-05" db="EMBL/GenBank/DDBJ databases">
        <authorList>
            <consortium name="Genoscope - CEA"/>
            <person name="William W."/>
        </authorList>
    </citation>
    <scope>NUCLEOTIDE SEQUENCE [LARGE SCALE GENOMIC DNA]</scope>
</reference>
<feature type="domain" description="NAB co-repressor" evidence="1">
    <location>
        <begin position="51"/>
        <end position="113"/>
    </location>
</feature>
<keyword evidence="3" id="KW-1185">Reference proteome</keyword>
<comment type="caution">
    <text evidence="2">The sequence shown here is derived from an EMBL/GenBank/DDBJ whole genome shotgun (WGS) entry which is preliminary data.</text>
</comment>
<dbReference type="EMBL" id="CALNXJ010000006">
    <property type="protein sequence ID" value="CAH3040970.1"/>
    <property type="molecule type" value="Genomic_DNA"/>
</dbReference>
<dbReference type="Proteomes" id="UP001159428">
    <property type="component" value="Unassembled WGS sequence"/>
</dbReference>
<dbReference type="Pfam" id="PF04905">
    <property type="entry name" value="NCD2"/>
    <property type="match status" value="1"/>
</dbReference>
<dbReference type="GO" id="GO:0005634">
    <property type="term" value="C:nucleus"/>
    <property type="evidence" value="ECO:0007669"/>
    <property type="project" value="InterPro"/>
</dbReference>
<protein>
    <recommendedName>
        <fullName evidence="1">NAB co-repressor domain-containing protein</fullName>
    </recommendedName>
</protein>
<dbReference type="InterPro" id="IPR006989">
    <property type="entry name" value="NAB_co-repressor_dom"/>
</dbReference>
<name>A0AAU9VW52_9CNID</name>
<dbReference type="InterPro" id="IPR038398">
    <property type="entry name" value="NCD2_sf"/>
</dbReference>
<evidence type="ECO:0000313" key="2">
    <source>
        <dbReference type="EMBL" id="CAH3040970.1"/>
    </source>
</evidence>
<accession>A0AAU9VW52</accession>